<dbReference type="KEGG" id="spai:FPZ24_16370"/>
<evidence type="ECO:0000256" key="6">
    <source>
        <dbReference type="SAM" id="Phobius"/>
    </source>
</evidence>
<dbReference type="InterPro" id="IPR022301">
    <property type="entry name" value="Integral_membrane_YjbE"/>
</dbReference>
<sequence length="216" mass="22849">MDIAALFSAQSLAVLGEVIVIDLALAGDNAVVVGSLAAGLPSKQQKRVILVGTIAALVLRIGFALAATWLLRFVGVLAAGGLLLLWVAWKMWRELRRPGERQHKDASSAKSFGRAVLAVAVADVSMSLDNVLGVAGAARDHPAILVFGLLFSVAMMGLAANFIAKIIDRHRWIAFVGLAVILWVAVSMIYDGLTDQKLGVLPALGVDIDVPRLPKI</sequence>
<keyword evidence="3 6" id="KW-0812">Transmembrane</keyword>
<keyword evidence="8" id="KW-1185">Reference proteome</keyword>
<accession>A0A5B8LKX8</accession>
<dbReference type="Pfam" id="PF03741">
    <property type="entry name" value="TerC"/>
    <property type="match status" value="1"/>
</dbReference>
<feature type="transmembrane region" description="Helical" evidence="6">
    <location>
        <begin position="171"/>
        <end position="190"/>
    </location>
</feature>
<evidence type="ECO:0000313" key="7">
    <source>
        <dbReference type="EMBL" id="QDZ08851.1"/>
    </source>
</evidence>
<keyword evidence="4 6" id="KW-1133">Transmembrane helix</keyword>
<feature type="transmembrane region" description="Helical" evidence="6">
    <location>
        <begin position="73"/>
        <end position="92"/>
    </location>
</feature>
<keyword evidence="5 6" id="KW-0472">Membrane</keyword>
<reference evidence="7 8" key="1">
    <citation type="submission" date="2019-07" db="EMBL/GenBank/DDBJ databases">
        <title>Full genome sequence of Sphingomonas sp. 4R-6-7(HKS19).</title>
        <authorList>
            <person name="Im W.-T."/>
        </authorList>
    </citation>
    <scope>NUCLEOTIDE SEQUENCE [LARGE SCALE GENOMIC DNA]</scope>
    <source>
        <strain evidence="7 8">HKS19</strain>
    </source>
</reference>
<evidence type="ECO:0000313" key="8">
    <source>
        <dbReference type="Proteomes" id="UP000315673"/>
    </source>
</evidence>
<dbReference type="EMBL" id="CP042306">
    <property type="protein sequence ID" value="QDZ08851.1"/>
    <property type="molecule type" value="Genomic_DNA"/>
</dbReference>
<dbReference type="Proteomes" id="UP000315673">
    <property type="component" value="Chromosome"/>
</dbReference>
<protein>
    <submittedName>
        <fullName evidence="7">YjbE family putative metal transport protein</fullName>
    </submittedName>
</protein>
<dbReference type="InterPro" id="IPR005496">
    <property type="entry name" value="Integral_membrane_TerC"/>
</dbReference>
<feature type="transmembrane region" description="Helical" evidence="6">
    <location>
        <begin position="48"/>
        <end position="67"/>
    </location>
</feature>
<comment type="similarity">
    <text evidence="2">Belongs to the TerC family.</text>
</comment>
<name>A0A5B8LKX8_9SPHN</name>
<comment type="subcellular location">
    <subcellularLocation>
        <location evidence="1">Membrane</location>
        <topology evidence="1">Multi-pass membrane protein</topology>
    </subcellularLocation>
</comment>
<organism evidence="7 8">
    <name type="scientific">Sphingomonas panacisoli</name>
    <dbReference type="NCBI Taxonomy" id="1813879"/>
    <lineage>
        <taxon>Bacteria</taxon>
        <taxon>Pseudomonadati</taxon>
        <taxon>Pseudomonadota</taxon>
        <taxon>Alphaproteobacteria</taxon>
        <taxon>Sphingomonadales</taxon>
        <taxon>Sphingomonadaceae</taxon>
        <taxon>Sphingomonas</taxon>
    </lineage>
</organism>
<evidence type="ECO:0000256" key="4">
    <source>
        <dbReference type="ARBA" id="ARBA00022989"/>
    </source>
</evidence>
<dbReference type="PANTHER" id="PTHR30238:SF4">
    <property type="entry name" value="SLL1022 PROTEIN"/>
    <property type="match status" value="1"/>
</dbReference>
<feature type="transmembrane region" description="Helical" evidence="6">
    <location>
        <begin position="112"/>
        <end position="138"/>
    </location>
</feature>
<evidence type="ECO:0000256" key="3">
    <source>
        <dbReference type="ARBA" id="ARBA00022692"/>
    </source>
</evidence>
<dbReference type="GO" id="GO:0016020">
    <property type="term" value="C:membrane"/>
    <property type="evidence" value="ECO:0007669"/>
    <property type="project" value="UniProtKB-SubCell"/>
</dbReference>
<evidence type="ECO:0000256" key="1">
    <source>
        <dbReference type="ARBA" id="ARBA00004141"/>
    </source>
</evidence>
<evidence type="ECO:0000256" key="2">
    <source>
        <dbReference type="ARBA" id="ARBA00007511"/>
    </source>
</evidence>
<dbReference type="RefSeq" id="WP_146573801.1">
    <property type="nucleotide sequence ID" value="NZ_CP042306.1"/>
</dbReference>
<dbReference type="PANTHER" id="PTHR30238">
    <property type="entry name" value="MEMBRANE BOUND PREDICTED REDOX MODULATOR"/>
    <property type="match status" value="1"/>
</dbReference>
<feature type="transmembrane region" description="Helical" evidence="6">
    <location>
        <begin position="144"/>
        <end position="164"/>
    </location>
</feature>
<dbReference type="OrthoDB" id="9807970at2"/>
<feature type="transmembrane region" description="Helical" evidence="6">
    <location>
        <begin position="12"/>
        <end position="36"/>
    </location>
</feature>
<proteinExistence type="inferred from homology"/>
<dbReference type="NCBIfam" id="TIGR03717">
    <property type="entry name" value="R_switched_YjbE"/>
    <property type="match status" value="1"/>
</dbReference>
<evidence type="ECO:0000256" key="5">
    <source>
        <dbReference type="ARBA" id="ARBA00023136"/>
    </source>
</evidence>
<dbReference type="AlphaFoldDB" id="A0A5B8LKX8"/>
<gene>
    <name evidence="7" type="ORF">FPZ24_16370</name>
</gene>